<dbReference type="EMBL" id="VNIM01000025">
    <property type="protein sequence ID" value="TVV75061.1"/>
    <property type="molecule type" value="Genomic_DNA"/>
</dbReference>
<reference evidence="4 5" key="1">
    <citation type="submission" date="2019-07" db="EMBL/GenBank/DDBJ databases">
        <title>Sphingomonas solaris sp. nov., isolated from a solar panel from Boston, Massachusetts.</title>
        <authorList>
            <person name="Tanner K."/>
            <person name="Pascual J."/>
            <person name="Mancuso C."/>
            <person name="Pereto J."/>
            <person name="Khalil A."/>
            <person name="Vilanova C."/>
        </authorList>
    </citation>
    <scope>NUCLEOTIDE SEQUENCE [LARGE SCALE GENOMIC DNA]</scope>
    <source>
        <strain evidence="4 5">R4DWN</strain>
    </source>
</reference>
<dbReference type="SUPFAM" id="SSF53448">
    <property type="entry name" value="Nucleotide-diphospho-sugar transferases"/>
    <property type="match status" value="1"/>
</dbReference>
<keyword evidence="2" id="KW-1133">Transmembrane helix</keyword>
<dbReference type="InterPro" id="IPR029044">
    <property type="entry name" value="Nucleotide-diphossugar_trans"/>
</dbReference>
<feature type="transmembrane region" description="Helical" evidence="2">
    <location>
        <begin position="199"/>
        <end position="217"/>
    </location>
</feature>
<dbReference type="Gene3D" id="3.90.550.10">
    <property type="entry name" value="Spore Coat Polysaccharide Biosynthesis Protein SpsA, Chain A"/>
    <property type="match status" value="1"/>
</dbReference>
<dbReference type="GO" id="GO:0016779">
    <property type="term" value="F:nucleotidyltransferase activity"/>
    <property type="evidence" value="ECO:0007669"/>
    <property type="project" value="UniProtKB-ARBA"/>
</dbReference>
<dbReference type="AlphaFoldDB" id="A0A558R6Q6"/>
<evidence type="ECO:0000256" key="1">
    <source>
        <dbReference type="ARBA" id="ARBA00022842"/>
    </source>
</evidence>
<dbReference type="OrthoDB" id="159246at2"/>
<sequence>MSGGSGLTALLLAGNRPGVDPLAAAFGVAVKALVPIAGETMLSRVARTLVDHPAIGRVIVLAQDPSVLTDHTDTRWLESHPAIFFEPAGVSVSAAIHDALERHGGGYPFLVTTADHPLLDTATIDAFLSPAQASGADVAVGLVERRVMRVAFPDNQRTWLRFRGGAYSGANLFLLSGTKALAALRLWRTIEQQRKKGRAVIGAFGPVILLGVALRLLSLDGALARAGRRLGLTAKAIPLPIAEACIDVDKPADHVLATAILERRARDIATIRS</sequence>
<comment type="caution">
    <text evidence="4">The sequence shown here is derived from an EMBL/GenBank/DDBJ whole genome shotgun (WGS) entry which is preliminary data.</text>
</comment>
<dbReference type="InterPro" id="IPR025877">
    <property type="entry name" value="MobA-like_NTP_Trfase"/>
</dbReference>
<keyword evidence="1" id="KW-0460">Magnesium</keyword>
<evidence type="ECO:0000256" key="2">
    <source>
        <dbReference type="SAM" id="Phobius"/>
    </source>
</evidence>
<keyword evidence="2" id="KW-0472">Membrane</keyword>
<name>A0A558R6Q6_9SPHN</name>
<dbReference type="RefSeq" id="WP_145149973.1">
    <property type="nucleotide sequence ID" value="NZ_VNIM01000025.1"/>
</dbReference>
<keyword evidence="5" id="KW-1185">Reference proteome</keyword>
<feature type="domain" description="MobA-like NTP transferase" evidence="3">
    <location>
        <begin position="27"/>
        <end position="146"/>
    </location>
</feature>
<accession>A0A558R6Q6</accession>
<dbReference type="Proteomes" id="UP000318681">
    <property type="component" value="Unassembled WGS sequence"/>
</dbReference>
<evidence type="ECO:0000259" key="3">
    <source>
        <dbReference type="Pfam" id="PF12804"/>
    </source>
</evidence>
<keyword evidence="2" id="KW-0812">Transmembrane</keyword>
<organism evidence="4 5">
    <name type="scientific">Alterirhizorhabdus solaris</name>
    <dbReference type="NCBI Taxonomy" id="2529389"/>
    <lineage>
        <taxon>Bacteria</taxon>
        <taxon>Pseudomonadati</taxon>
        <taxon>Pseudomonadota</taxon>
        <taxon>Alphaproteobacteria</taxon>
        <taxon>Sphingomonadales</taxon>
        <taxon>Rhizorhabdaceae</taxon>
        <taxon>Alterirhizorhabdus</taxon>
    </lineage>
</organism>
<evidence type="ECO:0000313" key="4">
    <source>
        <dbReference type="EMBL" id="TVV75061.1"/>
    </source>
</evidence>
<gene>
    <name evidence="4" type="ORF">FOY91_08245</name>
</gene>
<evidence type="ECO:0000313" key="5">
    <source>
        <dbReference type="Proteomes" id="UP000318681"/>
    </source>
</evidence>
<proteinExistence type="predicted"/>
<feature type="transmembrane region" description="Helical" evidence="2">
    <location>
        <begin position="166"/>
        <end position="187"/>
    </location>
</feature>
<protein>
    <submittedName>
        <fullName evidence="4">4-diphosphocytidyl-2C-methyl-D-erythritol synthase</fullName>
    </submittedName>
</protein>
<dbReference type="Pfam" id="PF12804">
    <property type="entry name" value="NTP_transf_3"/>
    <property type="match status" value="1"/>
</dbReference>